<proteinExistence type="predicted"/>
<dbReference type="EMBL" id="JAMQBK010000022">
    <property type="protein sequence ID" value="MCM2370401.1"/>
    <property type="molecule type" value="Genomic_DNA"/>
</dbReference>
<evidence type="ECO:0000256" key="1">
    <source>
        <dbReference type="SAM" id="Phobius"/>
    </source>
</evidence>
<dbReference type="Proteomes" id="UP001202961">
    <property type="component" value="Unassembled WGS sequence"/>
</dbReference>
<sequence>MQASGFIAILVAIVLSRFISERGYRELNSDEKLRLMDGFSSTRMYSMVPLLMLVAVFWFLTTQTDLSREVVGTAYFGLLIAYIVLRTVLNQRKLAALEMPTAYRRSFMAAQAISLVGVAWFFFTFLGT</sequence>
<organism evidence="2 3">
    <name type="scientific">Aporhodopirellula aestuarii</name>
    <dbReference type="NCBI Taxonomy" id="2950107"/>
    <lineage>
        <taxon>Bacteria</taxon>
        <taxon>Pseudomonadati</taxon>
        <taxon>Planctomycetota</taxon>
        <taxon>Planctomycetia</taxon>
        <taxon>Pirellulales</taxon>
        <taxon>Pirellulaceae</taxon>
        <taxon>Aporhodopirellula</taxon>
    </lineage>
</organism>
<keyword evidence="1" id="KW-1133">Transmembrane helix</keyword>
<protein>
    <submittedName>
        <fullName evidence="2">Uncharacterized protein</fullName>
    </submittedName>
</protein>
<feature type="transmembrane region" description="Helical" evidence="1">
    <location>
        <begin position="44"/>
        <end position="60"/>
    </location>
</feature>
<accession>A0ABT0U0Q0</accession>
<evidence type="ECO:0000313" key="3">
    <source>
        <dbReference type="Proteomes" id="UP001202961"/>
    </source>
</evidence>
<keyword evidence="3" id="KW-1185">Reference proteome</keyword>
<evidence type="ECO:0000313" key="2">
    <source>
        <dbReference type="EMBL" id="MCM2370401.1"/>
    </source>
</evidence>
<keyword evidence="1" id="KW-0812">Transmembrane</keyword>
<name>A0ABT0U0Q0_9BACT</name>
<comment type="caution">
    <text evidence="2">The sequence shown here is derived from an EMBL/GenBank/DDBJ whole genome shotgun (WGS) entry which is preliminary data.</text>
</comment>
<gene>
    <name evidence="2" type="ORF">NB063_07160</name>
</gene>
<keyword evidence="1" id="KW-0472">Membrane</keyword>
<feature type="transmembrane region" description="Helical" evidence="1">
    <location>
        <begin position="66"/>
        <end position="85"/>
    </location>
</feature>
<feature type="transmembrane region" description="Helical" evidence="1">
    <location>
        <begin position="6"/>
        <end position="24"/>
    </location>
</feature>
<feature type="transmembrane region" description="Helical" evidence="1">
    <location>
        <begin position="106"/>
        <end position="126"/>
    </location>
</feature>
<reference evidence="2 3" key="1">
    <citation type="journal article" date="2022" name="Syst. Appl. Microbiol.">
        <title>Rhodopirellula aestuarii sp. nov., a novel member of the genus Rhodopirellula isolated from brackish sediments collected in the Tagus River estuary, Portugal.</title>
        <authorList>
            <person name="Vitorino I.R."/>
            <person name="Klimek D."/>
            <person name="Calusinska M."/>
            <person name="Lobo-da-Cunha A."/>
            <person name="Vasconcelos V."/>
            <person name="Lage O.M."/>
        </authorList>
    </citation>
    <scope>NUCLEOTIDE SEQUENCE [LARGE SCALE GENOMIC DNA]</scope>
    <source>
        <strain evidence="2 3">ICT_H3.1</strain>
    </source>
</reference>